<evidence type="ECO:0000313" key="4">
    <source>
        <dbReference type="Proteomes" id="UP000749559"/>
    </source>
</evidence>
<evidence type="ECO:0000259" key="2">
    <source>
        <dbReference type="SMART" id="SM01114"/>
    </source>
</evidence>
<organism evidence="3 4">
    <name type="scientific">Owenia fusiformis</name>
    <name type="common">Polychaete worm</name>
    <dbReference type="NCBI Taxonomy" id="6347"/>
    <lineage>
        <taxon>Eukaryota</taxon>
        <taxon>Metazoa</taxon>
        <taxon>Spiralia</taxon>
        <taxon>Lophotrochozoa</taxon>
        <taxon>Annelida</taxon>
        <taxon>Polychaeta</taxon>
        <taxon>Sedentaria</taxon>
        <taxon>Canalipalpata</taxon>
        <taxon>Sabellida</taxon>
        <taxon>Oweniida</taxon>
        <taxon>Oweniidae</taxon>
        <taxon>Owenia</taxon>
    </lineage>
</organism>
<dbReference type="Pfam" id="PF20231">
    <property type="entry name" value="DUF6589"/>
    <property type="match status" value="1"/>
</dbReference>
<dbReference type="Proteomes" id="UP000749559">
    <property type="component" value="Unassembled WGS sequence"/>
</dbReference>
<dbReference type="EMBL" id="CAIIXF020000011">
    <property type="protein sequence ID" value="CAH1799207.1"/>
    <property type="molecule type" value="Genomic_DNA"/>
</dbReference>
<name>A0A8S4PZR5_OWEFU</name>
<dbReference type="CDD" id="cd22744">
    <property type="entry name" value="OTU"/>
    <property type="match status" value="1"/>
</dbReference>
<keyword evidence="4" id="KW-1185">Reference proteome</keyword>
<feature type="domain" description="Tesmin/TSO1-like CXC" evidence="2">
    <location>
        <begin position="1263"/>
        <end position="1303"/>
    </location>
</feature>
<proteinExistence type="predicted"/>
<dbReference type="PANTHER" id="PTHR47018">
    <property type="entry name" value="CXC DOMAIN-CONTAINING PROTEIN-RELATED"/>
    <property type="match status" value="1"/>
</dbReference>
<dbReference type="OrthoDB" id="10071095at2759"/>
<evidence type="ECO:0000313" key="3">
    <source>
        <dbReference type="EMBL" id="CAH1799207.1"/>
    </source>
</evidence>
<accession>A0A8S4PZR5</accession>
<feature type="region of interest" description="Disordered" evidence="1">
    <location>
        <begin position="1312"/>
        <end position="1335"/>
    </location>
</feature>
<reference evidence="3" key="1">
    <citation type="submission" date="2022-03" db="EMBL/GenBank/DDBJ databases">
        <authorList>
            <person name="Martin C."/>
        </authorList>
    </citation>
    <scope>NUCLEOTIDE SEQUENCE</scope>
</reference>
<dbReference type="InterPro" id="IPR033467">
    <property type="entry name" value="Tesmin/TSO1-like_CXC"/>
</dbReference>
<dbReference type="PANTHER" id="PTHR47018:SF2">
    <property type="entry name" value="TESMIN_TSO1-LIKE CXC DOMAIN-CONTAINING PROTEIN"/>
    <property type="match status" value="1"/>
</dbReference>
<sequence>MLSPLQETPRQEGMPTLEEMRILEKELADDIRSHTVEFLRDQQDVLQNLPNVTKEILLERHLSANYTSFGQRLDDVEQSSVYAGTLEIIGISKLLQCPIHLYQLKPLGTCAQVAIHPDCYTSEPLLILSKPDVRGSAGHYDALIKNHHQRGVNFRSSNAGFVIQKWKEINEIEHPNIPFENHFNIINVQKRGKETLRLYDHATHFEQTHRTETINARTKAKRKPSINKTVQKPRQEFVTLHPATKPIFDKQKLTLEKFFCHGEEIVELTAFRETVFQYMYMKKEVIYCVNNEHHSLLPNLKCTLARKGIGNCEKSSFLYLDVLNEKADSKPTIRRVLMKIYADFKICNKLNHITVVGDAKTYDYVVKLKEEYGELLDWVIPFLGDWHALKNYQPVIMKIYWDAGLKEIAETTHRGATLTSLAGTSSFRRTHHFLMQVWEALYIYQIQLYEKQDRDVSSINERVCTIFEDFAHTRSGDYTPRVESVLKEVESLGEEFNVYCHELSSVSEQFRFWDDFLKKDMMYYASLYIGMRSRNWNLRNASLKSMVINFTAFDRHMYARLVPKHLADLSSLPDDVVQHYKEGSFAVNMKGRKMANLGLDEAHEMTINKDVKAVLHRVNPKTIETIADYLATSAKIVKNVKEIVGLEEDDSEDYQRDDTLSVMERETKNIKTYLVKVGEGDFFEKEDLAHPFTKEKADQIQKQGLLHHERVGQEAFKLLVTSKFLEASSTKVIMKKQKLKTFSKGRVSKSKMKQSEKDKQLVVTCYKRTMALSQQQNKPVKELMQYLETPRAICTPDGLPFKGTKSTINGIYQKRYGSEANTNAPIIIDMLPITDDPSTIILEGMNLIYTSPLPLHKTFKDYGAFFLARIVTYFKRRKFTFVHLLFDQYKTQGESPKEIERERRTGDAAVGELLEVNDNTLIPAVKWTDLIRPDSNRRAILDYLSRYLMENAQSSLIGEQALIIGGGFSGELTKQTVCITLNSINIEYLETNQEEADITVWLHAEKALTENVVIMSKDSDISQVGLPLDIEKKIWILFKSKETETKYIDMSALKSAIAKDPCLLPLREAGIDYYKVLQIIYIVSGCDYLSYFVGQGKGSFFKLFFANVKFITLGTSDECGNICQTSESDRHKGLLSMYRLIGCVYFAANRAALYQFDSPQDLFIRSANKKINIRQQHSRFLSEIRKASWKGTFEDELLPSDFALEQHWRRACWVVEVWKKALVPNFQYPSILSHGYTKDNNDTISCVWDSEENVEKVRRNVLFLTRGCACKSGCKTRRCKCNSFNKECGPGCKCKDCKNPKGSCTLQVDFQSDSSSSEDETIHSDSENDDLPTEL</sequence>
<dbReference type="SMART" id="SM01114">
    <property type="entry name" value="CXC"/>
    <property type="match status" value="1"/>
</dbReference>
<comment type="caution">
    <text evidence="3">The sequence shown here is derived from an EMBL/GenBank/DDBJ whole genome shotgun (WGS) entry which is preliminary data.</text>
</comment>
<gene>
    <name evidence="3" type="ORF">OFUS_LOCUS23250</name>
</gene>
<dbReference type="InterPro" id="IPR046496">
    <property type="entry name" value="DUF6589"/>
</dbReference>
<evidence type="ECO:0000256" key="1">
    <source>
        <dbReference type="SAM" id="MobiDB-lite"/>
    </source>
</evidence>
<protein>
    <recommendedName>
        <fullName evidence="2">Tesmin/TSO1-like CXC domain-containing protein</fullName>
    </recommendedName>
</protein>
<dbReference type="Gene3D" id="3.90.70.80">
    <property type="match status" value="1"/>
</dbReference>